<keyword evidence="2" id="KW-1185">Reference proteome</keyword>
<comment type="caution">
    <text evidence="1">The sequence shown here is derived from an EMBL/GenBank/DDBJ whole genome shotgun (WGS) entry which is preliminary data.</text>
</comment>
<dbReference type="AlphaFoldDB" id="A4CA75"/>
<organism evidence="1 2">
    <name type="scientific">Pseudoalteromonas tunicata D2</name>
    <dbReference type="NCBI Taxonomy" id="87626"/>
    <lineage>
        <taxon>Bacteria</taxon>
        <taxon>Pseudomonadati</taxon>
        <taxon>Pseudomonadota</taxon>
        <taxon>Gammaproteobacteria</taxon>
        <taxon>Alteromonadales</taxon>
        <taxon>Pseudoalteromonadaceae</taxon>
        <taxon>Pseudoalteromonas</taxon>
    </lineage>
</organism>
<dbReference type="EMBL" id="AAOH01000004">
    <property type="protein sequence ID" value="EAR28283.1"/>
    <property type="molecule type" value="Genomic_DNA"/>
</dbReference>
<dbReference type="HOGENOM" id="CLU_3172305_0_0_6"/>
<proteinExistence type="predicted"/>
<gene>
    <name evidence="1" type="ORF">PTD2_20747</name>
</gene>
<sequence length="47" mass="5726">MSCLRKYRWPRFDILPISLFEPEQTSGVILPTRQQNLLHFEMLPFIY</sequence>
<protein>
    <submittedName>
        <fullName evidence="1">Uncharacterized protein</fullName>
    </submittedName>
</protein>
<dbReference type="Proteomes" id="UP000006201">
    <property type="component" value="Unassembled WGS sequence"/>
</dbReference>
<evidence type="ECO:0000313" key="1">
    <source>
        <dbReference type="EMBL" id="EAR28283.1"/>
    </source>
</evidence>
<evidence type="ECO:0000313" key="2">
    <source>
        <dbReference type="Proteomes" id="UP000006201"/>
    </source>
</evidence>
<accession>A4CA75</accession>
<name>A4CA75_9GAMM</name>
<reference evidence="1 2" key="1">
    <citation type="submission" date="2006-02" db="EMBL/GenBank/DDBJ databases">
        <authorList>
            <person name="Moran M.A."/>
            <person name="Kjelleberg S."/>
            <person name="Egan S."/>
            <person name="Saunders N."/>
            <person name="Thomas T."/>
            <person name="Ferriera S."/>
            <person name="Johnson J."/>
            <person name="Kravitz S."/>
            <person name="Halpern A."/>
            <person name="Remington K."/>
            <person name="Beeson K."/>
            <person name="Tran B."/>
            <person name="Rogers Y.-H."/>
            <person name="Friedman R."/>
            <person name="Venter J.C."/>
        </authorList>
    </citation>
    <scope>NUCLEOTIDE SEQUENCE [LARGE SCALE GENOMIC DNA]</scope>
    <source>
        <strain evidence="1 2">D2</strain>
    </source>
</reference>